<evidence type="ECO:0000259" key="9">
    <source>
        <dbReference type="PROSITE" id="PS51186"/>
    </source>
</evidence>
<evidence type="ECO:0000313" key="11">
    <source>
        <dbReference type="Proteomes" id="UP000632138"/>
    </source>
</evidence>
<dbReference type="PANTHER" id="PTHR11482">
    <property type="entry name" value="ARGININE/DIAMINOPIMELATE/ORNITHINE DECARBOXYLASE"/>
    <property type="match status" value="1"/>
</dbReference>
<comment type="caution">
    <text evidence="10">The sequence shown here is derived from an EMBL/GenBank/DDBJ whole genome shotgun (WGS) entry which is preliminary data.</text>
</comment>
<dbReference type="Gene3D" id="3.20.20.10">
    <property type="entry name" value="Alanine racemase"/>
    <property type="match status" value="1"/>
</dbReference>
<comment type="similarity">
    <text evidence="2">Belongs to the Orn/Lys/Arg decarboxylase class-II family.</text>
</comment>
<comment type="pathway">
    <text evidence="6">Amine and polyamine biosynthesis; putrescine biosynthesis via L-ornithine pathway; putrescine from L-ornithine: step 1/1.</text>
</comment>
<dbReference type="Pfam" id="PF02784">
    <property type="entry name" value="Orn_Arg_deC_N"/>
    <property type="match status" value="1"/>
</dbReference>
<dbReference type="PROSITE" id="PS00878">
    <property type="entry name" value="ODR_DC_2_1"/>
    <property type="match status" value="1"/>
</dbReference>
<dbReference type="Pfam" id="PF00583">
    <property type="entry name" value="Acetyltransf_1"/>
    <property type="match status" value="1"/>
</dbReference>
<dbReference type="RefSeq" id="WP_203374898.1">
    <property type="nucleotide sequence ID" value="NZ_JAENHP010000001.1"/>
</dbReference>
<dbReference type="InterPro" id="IPR002433">
    <property type="entry name" value="Orn_de-COase"/>
</dbReference>
<dbReference type="InterPro" id="IPR009006">
    <property type="entry name" value="Ala_racemase/Decarboxylase_C"/>
</dbReference>
<evidence type="ECO:0000256" key="4">
    <source>
        <dbReference type="ARBA" id="ARBA00022898"/>
    </source>
</evidence>
<protein>
    <recommendedName>
        <fullName evidence="7">ornithine decarboxylase</fullName>
        <ecNumber evidence="7">4.1.1.17</ecNumber>
    </recommendedName>
</protein>
<dbReference type="Gene3D" id="2.40.37.10">
    <property type="entry name" value="Lyase, Ornithine Decarboxylase, Chain A, domain 1"/>
    <property type="match status" value="1"/>
</dbReference>
<dbReference type="InterPro" id="IPR022653">
    <property type="entry name" value="De-COase2_pyr-phos_BS"/>
</dbReference>
<dbReference type="Gene3D" id="3.40.630.30">
    <property type="match status" value="1"/>
</dbReference>
<evidence type="ECO:0000256" key="1">
    <source>
        <dbReference type="ARBA" id="ARBA00001933"/>
    </source>
</evidence>
<evidence type="ECO:0000256" key="3">
    <source>
        <dbReference type="ARBA" id="ARBA00022793"/>
    </source>
</evidence>
<keyword evidence="11" id="KW-1185">Reference proteome</keyword>
<dbReference type="PANTHER" id="PTHR11482:SF6">
    <property type="entry name" value="ORNITHINE DECARBOXYLASE 1-RELATED"/>
    <property type="match status" value="1"/>
</dbReference>
<dbReference type="SUPFAM" id="SSF55729">
    <property type="entry name" value="Acyl-CoA N-acyltransferases (Nat)"/>
    <property type="match status" value="1"/>
</dbReference>
<dbReference type="Proteomes" id="UP000632138">
    <property type="component" value="Unassembled WGS sequence"/>
</dbReference>
<keyword evidence="5" id="KW-0456">Lyase</keyword>
<dbReference type="PROSITE" id="PS51186">
    <property type="entry name" value="GNAT"/>
    <property type="match status" value="1"/>
</dbReference>
<feature type="domain" description="N-acetyltransferase" evidence="9">
    <location>
        <begin position="375"/>
        <end position="532"/>
    </location>
</feature>
<accession>A0ABS2A5E7</accession>
<evidence type="ECO:0000256" key="5">
    <source>
        <dbReference type="ARBA" id="ARBA00023239"/>
    </source>
</evidence>
<name>A0ABS2A5E7_9ACTN</name>
<dbReference type="PRINTS" id="PR01182">
    <property type="entry name" value="ORNDCRBXLASE"/>
</dbReference>
<dbReference type="SUPFAM" id="SSF50621">
    <property type="entry name" value="Alanine racemase C-terminal domain-like"/>
    <property type="match status" value="1"/>
</dbReference>
<comment type="catalytic activity">
    <reaction evidence="8">
        <text>L-ornithine + H(+) = putrescine + CO2</text>
        <dbReference type="Rhea" id="RHEA:22964"/>
        <dbReference type="ChEBI" id="CHEBI:15378"/>
        <dbReference type="ChEBI" id="CHEBI:16526"/>
        <dbReference type="ChEBI" id="CHEBI:46911"/>
        <dbReference type="ChEBI" id="CHEBI:326268"/>
        <dbReference type="EC" id="4.1.1.17"/>
    </reaction>
</comment>
<dbReference type="EMBL" id="JAENHP010000001">
    <property type="protein sequence ID" value="MBM2615061.1"/>
    <property type="molecule type" value="Genomic_DNA"/>
</dbReference>
<evidence type="ECO:0000256" key="8">
    <source>
        <dbReference type="ARBA" id="ARBA00049127"/>
    </source>
</evidence>
<keyword evidence="3" id="KW-0210">Decarboxylase</keyword>
<dbReference type="SUPFAM" id="SSF51419">
    <property type="entry name" value="PLP-binding barrel"/>
    <property type="match status" value="1"/>
</dbReference>
<reference evidence="10 11" key="1">
    <citation type="submission" date="2021-01" db="EMBL/GenBank/DDBJ databases">
        <title>Actinoplanes sp. nov. LDG1-06 isolated from lichen.</title>
        <authorList>
            <person name="Saeng-In P."/>
            <person name="Phongsopitanun W."/>
            <person name="Kanchanasin P."/>
            <person name="Yuki M."/>
            <person name="Kudo T."/>
            <person name="Ohkuma M."/>
            <person name="Tanasupawat S."/>
        </authorList>
    </citation>
    <scope>NUCLEOTIDE SEQUENCE [LARGE SCALE GENOMIC DNA]</scope>
    <source>
        <strain evidence="10 11">LDG1-06</strain>
    </source>
</reference>
<comment type="cofactor">
    <cofactor evidence="1">
        <name>pyridoxal 5'-phosphate</name>
        <dbReference type="ChEBI" id="CHEBI:597326"/>
    </cofactor>
</comment>
<organism evidence="10 11">
    <name type="scientific">Paractinoplanes ovalisporus</name>
    <dbReference type="NCBI Taxonomy" id="2810368"/>
    <lineage>
        <taxon>Bacteria</taxon>
        <taxon>Bacillati</taxon>
        <taxon>Actinomycetota</taxon>
        <taxon>Actinomycetes</taxon>
        <taxon>Micromonosporales</taxon>
        <taxon>Micromonosporaceae</taxon>
        <taxon>Paractinoplanes</taxon>
    </lineage>
</organism>
<proteinExistence type="inferred from homology"/>
<evidence type="ECO:0000313" key="10">
    <source>
        <dbReference type="EMBL" id="MBM2615061.1"/>
    </source>
</evidence>
<evidence type="ECO:0000256" key="6">
    <source>
        <dbReference type="ARBA" id="ARBA00034115"/>
    </source>
</evidence>
<evidence type="ECO:0000256" key="2">
    <source>
        <dbReference type="ARBA" id="ARBA00008872"/>
    </source>
</evidence>
<dbReference type="InterPro" id="IPR029066">
    <property type="entry name" value="PLP-binding_barrel"/>
</dbReference>
<gene>
    <name evidence="10" type="ORF">JIG36_05740</name>
</gene>
<dbReference type="InterPro" id="IPR000182">
    <property type="entry name" value="GNAT_dom"/>
</dbReference>
<dbReference type="PRINTS" id="PR01179">
    <property type="entry name" value="ODADCRBXLASE"/>
</dbReference>
<dbReference type="InterPro" id="IPR000183">
    <property type="entry name" value="Orn/DAP/Arg_de-COase"/>
</dbReference>
<evidence type="ECO:0000256" key="7">
    <source>
        <dbReference type="ARBA" id="ARBA00034138"/>
    </source>
</evidence>
<dbReference type="CDD" id="cd00622">
    <property type="entry name" value="PLPDE_III_ODC"/>
    <property type="match status" value="1"/>
</dbReference>
<keyword evidence="4" id="KW-0663">Pyridoxal phosphate</keyword>
<sequence>MTDRPHVRSALAGAKRDLLVYDLTGIDEQYDTLRRELPGVLVRFAMKACPVPEVLTSLADRGAGFDAASPGEIRQALATGVSPLDVHYGNTVKSDADIADAHGLGITTFATDCAEDVRAIAVNAPGARVFCRVATTGEGALWGLTGKCGADDAVAVLVEAQELGLVPAGVSVHVGSQQMTVGGWERAFDRLCEVREALESHGIRLDHVNLGGGLPAEGYLDSGGRPMTPPTAEIFAAIRAGMRRLGDDLRFVVEPGRYLVADHGTIRAHVARLTVRREPWLYLSCGRFNGLYEADQLRYRLEFPTREGGPLVPAVVAGPTCDSDDTLGGAPAPVPADLVSGDPVWIRSAGAYATSYTTQGFNGYAPLSCVAVRAERIRPIGDHDWDAIALLEKEAYAASGISEERAVLESRGRISPATSFVLETEDGVGGYLLALPYPPDEFPDPHRAETVRHRSANLHLHDIVVGEGLRGRGWARRLVRHLTETTPYERISLVAVGGKAGFWAARGFHEHPEVPLPPGYGPGAVYMSRVIA</sequence>
<dbReference type="InterPro" id="IPR016181">
    <property type="entry name" value="Acyl_CoA_acyltransferase"/>
</dbReference>
<dbReference type="EC" id="4.1.1.17" evidence="7"/>
<dbReference type="InterPro" id="IPR022644">
    <property type="entry name" value="De-COase2_N"/>
</dbReference>